<gene>
    <name evidence="1" type="ORF">LNQ49_03355</name>
</gene>
<accession>A0ABS8MPG2</accession>
<dbReference type="RefSeq" id="WP_229987307.1">
    <property type="nucleotide sequence ID" value="NZ_JAJJMO010000001.1"/>
</dbReference>
<dbReference type="EMBL" id="JAJJMO010000001">
    <property type="protein sequence ID" value="MCC9070636.1"/>
    <property type="molecule type" value="Genomic_DNA"/>
</dbReference>
<organism evidence="1 2">
    <name type="scientific">Flavobacterium pisciphilum</name>
    <dbReference type="NCBI Taxonomy" id="2893755"/>
    <lineage>
        <taxon>Bacteria</taxon>
        <taxon>Pseudomonadati</taxon>
        <taxon>Bacteroidota</taxon>
        <taxon>Flavobacteriia</taxon>
        <taxon>Flavobacteriales</taxon>
        <taxon>Flavobacteriaceae</taxon>
        <taxon>Flavobacterium</taxon>
    </lineage>
</organism>
<keyword evidence="2" id="KW-1185">Reference proteome</keyword>
<dbReference type="Gene3D" id="3.30.70.100">
    <property type="match status" value="1"/>
</dbReference>
<reference evidence="1" key="1">
    <citation type="submission" date="2021-11" db="EMBL/GenBank/DDBJ databases">
        <title>Description of novel Flavobacterium species.</title>
        <authorList>
            <person name="Saticioglu I.B."/>
            <person name="Ay H."/>
            <person name="Altun S."/>
            <person name="Duman M."/>
        </authorList>
    </citation>
    <scope>NUCLEOTIDE SEQUENCE</scope>
    <source>
        <strain evidence="1">F-65</strain>
    </source>
</reference>
<dbReference type="Proteomes" id="UP001430919">
    <property type="component" value="Unassembled WGS sequence"/>
</dbReference>
<evidence type="ECO:0000313" key="2">
    <source>
        <dbReference type="Proteomes" id="UP001430919"/>
    </source>
</evidence>
<comment type="caution">
    <text evidence="1">The sequence shown here is derived from an EMBL/GenBank/DDBJ whole genome shotgun (WGS) entry which is preliminary data.</text>
</comment>
<evidence type="ECO:0008006" key="3">
    <source>
        <dbReference type="Google" id="ProtNLM"/>
    </source>
</evidence>
<name>A0ABS8MPG2_9FLAO</name>
<sequence>MIKVTVFYPVKENDWFDLPYYLNNHMPLSKSIFGAVLKGIAIEENTAAASDEVISYKIIGHLFS</sequence>
<evidence type="ECO:0000313" key="1">
    <source>
        <dbReference type="EMBL" id="MCC9070636.1"/>
    </source>
</evidence>
<protein>
    <recommendedName>
        <fullName evidence="3">EthD domain-containing protein</fullName>
    </recommendedName>
</protein>
<proteinExistence type="predicted"/>